<dbReference type="SUPFAM" id="SSF88723">
    <property type="entry name" value="PIN domain-like"/>
    <property type="match status" value="1"/>
</dbReference>
<evidence type="ECO:0000259" key="1">
    <source>
        <dbReference type="Pfam" id="PF01850"/>
    </source>
</evidence>
<dbReference type="InterPro" id="IPR029060">
    <property type="entry name" value="PIN-like_dom_sf"/>
</dbReference>
<proteinExistence type="predicted"/>
<sequence>MNSTIEPIFIDTNVLVYARDNRNADKRGRARAWLAVITHVGCARTNLQVLNELTRWILKNEPGRSLRDVRAEVETIGAWGTRPIDQDDAELAWLVRENLGYQWFDCLLVAAAQLAGCRSFLTEDMAHGAVFDGLTLINPFRTSPDDVLRRT</sequence>
<name>A0ABU7TVI8_9HYPH</name>
<accession>A0ABU7TVI8</accession>
<evidence type="ECO:0000313" key="3">
    <source>
        <dbReference type="Proteomes" id="UP001355206"/>
    </source>
</evidence>
<dbReference type="Pfam" id="PF01850">
    <property type="entry name" value="PIN"/>
    <property type="match status" value="1"/>
</dbReference>
<reference evidence="2 3" key="1">
    <citation type="journal article" date="2012" name="Genet. Mol. Biol.">
        <title>Analysis of 16S rRNA and mxaF genes revealing insights into Methylobacterium niche-specific plant association.</title>
        <authorList>
            <person name="Dourado M.N."/>
            <person name="Andreote F.D."/>
            <person name="Dini-Andreote F."/>
            <person name="Conti R."/>
            <person name="Araujo J.M."/>
            <person name="Araujo W.L."/>
        </authorList>
    </citation>
    <scope>NUCLEOTIDE SEQUENCE [LARGE SCALE GENOMIC DNA]</scope>
    <source>
        <strain evidence="2 3">TC3-10</strain>
    </source>
</reference>
<protein>
    <submittedName>
        <fullName evidence="2">VapC toxin family PIN domain ribonuclease</fullName>
    </submittedName>
</protein>
<feature type="domain" description="PIN" evidence="1">
    <location>
        <begin position="8"/>
        <end position="124"/>
    </location>
</feature>
<comment type="caution">
    <text evidence="2">The sequence shown here is derived from an EMBL/GenBank/DDBJ whole genome shotgun (WGS) entry which is preliminary data.</text>
</comment>
<dbReference type="CDD" id="cd18692">
    <property type="entry name" value="PIN_VapC-like"/>
    <property type="match status" value="1"/>
</dbReference>
<keyword evidence="3" id="KW-1185">Reference proteome</keyword>
<dbReference type="RefSeq" id="WP_331303920.1">
    <property type="nucleotide sequence ID" value="NZ_MLCA01000014.1"/>
</dbReference>
<dbReference type="Gene3D" id="3.40.50.1010">
    <property type="entry name" value="5'-nuclease"/>
    <property type="match status" value="1"/>
</dbReference>
<dbReference type="Proteomes" id="UP001355206">
    <property type="component" value="Unassembled WGS sequence"/>
</dbReference>
<evidence type="ECO:0000313" key="2">
    <source>
        <dbReference type="EMBL" id="MEE7493792.1"/>
    </source>
</evidence>
<gene>
    <name evidence="2" type="ORF">MOTC310_26545</name>
</gene>
<dbReference type="InterPro" id="IPR002716">
    <property type="entry name" value="PIN_dom"/>
</dbReference>
<dbReference type="EMBL" id="MLCA01000014">
    <property type="protein sequence ID" value="MEE7493792.1"/>
    <property type="molecule type" value="Genomic_DNA"/>
</dbReference>
<organism evidence="2 3">
    <name type="scientific">Methylobacterium oryzae</name>
    <dbReference type="NCBI Taxonomy" id="334852"/>
    <lineage>
        <taxon>Bacteria</taxon>
        <taxon>Pseudomonadati</taxon>
        <taxon>Pseudomonadota</taxon>
        <taxon>Alphaproteobacteria</taxon>
        <taxon>Hyphomicrobiales</taxon>
        <taxon>Methylobacteriaceae</taxon>
        <taxon>Methylobacterium</taxon>
    </lineage>
</organism>